<dbReference type="GO" id="GO:0005829">
    <property type="term" value="C:cytosol"/>
    <property type="evidence" value="ECO:0007669"/>
    <property type="project" value="EnsemblFungi"/>
</dbReference>
<dbReference type="GO" id="GO:0042450">
    <property type="term" value="P:L-arginine biosynthetic process via ornithine"/>
    <property type="evidence" value="ECO:0007669"/>
    <property type="project" value="EnsemblFungi"/>
</dbReference>
<dbReference type="EMBL" id="GL876970">
    <property type="protein sequence ID" value="KLU86872.1"/>
    <property type="molecule type" value="Genomic_DNA"/>
</dbReference>
<name>A0A0C4E0K1_MAGP6</name>
<dbReference type="EC" id="4.3.2.1" evidence="4"/>
<reference evidence="8" key="4">
    <citation type="journal article" date="2015" name="G3 (Bethesda)">
        <title>Genome sequences of three phytopathogenic species of the Magnaporthaceae family of fungi.</title>
        <authorList>
            <person name="Okagaki L.H."/>
            <person name="Nunes C.C."/>
            <person name="Sailsbery J."/>
            <person name="Clay B."/>
            <person name="Brown D."/>
            <person name="John T."/>
            <person name="Oh Y."/>
            <person name="Young N."/>
            <person name="Fitzgerald M."/>
            <person name="Haas B.J."/>
            <person name="Zeng Q."/>
            <person name="Young S."/>
            <person name="Adiconis X."/>
            <person name="Fan L."/>
            <person name="Levin J.Z."/>
            <person name="Mitchell T.K."/>
            <person name="Okubara P.A."/>
            <person name="Farman M.L."/>
            <person name="Kohn L.M."/>
            <person name="Birren B."/>
            <person name="Ma L.-J."/>
            <person name="Dean R.A."/>
        </authorList>
    </citation>
    <scope>NUCLEOTIDE SEQUENCE</scope>
    <source>
        <strain evidence="8">ATCC 64411 / 73-15</strain>
    </source>
</reference>
<dbReference type="VEuPathDB" id="FungiDB:MAPG_05879"/>
<dbReference type="STRING" id="644358.A0A0C4E0K1"/>
<evidence type="ECO:0000256" key="3">
    <source>
        <dbReference type="ARBA" id="ARBA00010755"/>
    </source>
</evidence>
<dbReference type="Proteomes" id="UP000011715">
    <property type="component" value="Unassembled WGS sequence"/>
</dbReference>
<evidence type="ECO:0000256" key="1">
    <source>
        <dbReference type="ARBA" id="ARBA00000985"/>
    </source>
</evidence>
<dbReference type="OrthoDB" id="2561043at2759"/>
<evidence type="ECO:0000313" key="9">
    <source>
        <dbReference type="Proteomes" id="UP000011715"/>
    </source>
</evidence>
<comment type="catalytic activity">
    <reaction evidence="1">
        <text>2-(N(omega)-L-arginino)succinate = fumarate + L-arginine</text>
        <dbReference type="Rhea" id="RHEA:24020"/>
        <dbReference type="ChEBI" id="CHEBI:29806"/>
        <dbReference type="ChEBI" id="CHEBI:32682"/>
        <dbReference type="ChEBI" id="CHEBI:57472"/>
        <dbReference type="EC" id="4.3.2.1"/>
    </reaction>
</comment>
<dbReference type="EMBL" id="ADBL01001402">
    <property type="status" value="NOT_ANNOTATED_CDS"/>
    <property type="molecule type" value="Genomic_DNA"/>
</dbReference>
<dbReference type="PRINTS" id="PR00145">
    <property type="entry name" value="ARGSUCLYASE"/>
</dbReference>
<dbReference type="InterPro" id="IPR008948">
    <property type="entry name" value="L-Aspartase-like"/>
</dbReference>
<dbReference type="Pfam" id="PF00206">
    <property type="entry name" value="Lyase_1"/>
    <property type="match status" value="1"/>
</dbReference>
<sequence length="267" mass="30112">MAEQQSHEKKANMLWGGRFTGGLDPLMVAYNESIYFDKNMYRQDILGSIAFARANCKAGVISQDEFSRIEAGLREVEKEWEAGTFKIVPGADEDIHTANERRLGEIIGKDVAGKLHTGRSRNEQVVTDMRMWLRDELRKIEQHLVSFLTVTAARAERELDLVMPGYTHLQRAQPIRWSHWMLSYGLVFASDLERLREVIKRVNRSPLGCGALAGNPFGIDRDMMAKELGFDGLLWNSMGAVADRDFVAETLHSASCAWPTPTRRAAA</sequence>
<dbReference type="PANTHER" id="PTHR43814">
    <property type="entry name" value="ARGININOSUCCINATE LYASE"/>
    <property type="match status" value="1"/>
</dbReference>
<reference evidence="7" key="1">
    <citation type="submission" date="2010-05" db="EMBL/GenBank/DDBJ databases">
        <title>The Genome Sequence of Magnaporthe poae strain ATCC 64411.</title>
        <authorList>
            <consortium name="The Broad Institute Genome Sequencing Platform"/>
            <consortium name="Broad Institute Genome Sequencing Center for Infectious Disease"/>
            <person name="Ma L.-J."/>
            <person name="Dead R."/>
            <person name="Young S."/>
            <person name="Zeng Q."/>
            <person name="Koehrsen M."/>
            <person name="Alvarado L."/>
            <person name="Berlin A."/>
            <person name="Chapman S.B."/>
            <person name="Chen Z."/>
            <person name="Freedman E."/>
            <person name="Gellesch M."/>
            <person name="Goldberg J."/>
            <person name="Griggs A."/>
            <person name="Gujja S."/>
            <person name="Heilman E.R."/>
            <person name="Heiman D."/>
            <person name="Hepburn T."/>
            <person name="Howarth C."/>
            <person name="Jen D."/>
            <person name="Larson L."/>
            <person name="Mehta T."/>
            <person name="Neiman D."/>
            <person name="Pearson M."/>
            <person name="Roberts A."/>
            <person name="Saif S."/>
            <person name="Shea T."/>
            <person name="Shenoy N."/>
            <person name="Sisk P."/>
            <person name="Stolte C."/>
            <person name="Sykes S."/>
            <person name="Walk T."/>
            <person name="White J."/>
            <person name="Yandava C."/>
            <person name="Haas B."/>
            <person name="Nusbaum C."/>
            <person name="Birren B."/>
        </authorList>
    </citation>
    <scope>NUCLEOTIDE SEQUENCE</scope>
    <source>
        <strain evidence="7">ATCC 64411</strain>
    </source>
</reference>
<feature type="domain" description="Fumarate lyase N-terminal" evidence="6">
    <location>
        <begin position="17"/>
        <end position="254"/>
    </location>
</feature>
<dbReference type="OMA" id="APMRNRY"/>
<keyword evidence="9" id="KW-1185">Reference proteome</keyword>
<dbReference type="EnsemblFungi" id="MAPG_05879T0">
    <property type="protein sequence ID" value="MAPG_05879T0"/>
    <property type="gene ID" value="MAPG_05879"/>
</dbReference>
<proteinExistence type="inferred from homology"/>
<reference evidence="9" key="2">
    <citation type="submission" date="2010-05" db="EMBL/GenBank/DDBJ databases">
        <title>The genome sequence of Magnaporthe poae strain ATCC 64411.</title>
        <authorList>
            <person name="Ma L.-J."/>
            <person name="Dead R."/>
            <person name="Young S."/>
            <person name="Zeng Q."/>
            <person name="Koehrsen M."/>
            <person name="Alvarado L."/>
            <person name="Berlin A."/>
            <person name="Chapman S.B."/>
            <person name="Chen Z."/>
            <person name="Freedman E."/>
            <person name="Gellesch M."/>
            <person name="Goldberg J."/>
            <person name="Griggs A."/>
            <person name="Gujja S."/>
            <person name="Heilman E.R."/>
            <person name="Heiman D."/>
            <person name="Hepburn T."/>
            <person name="Howarth C."/>
            <person name="Jen D."/>
            <person name="Larson L."/>
            <person name="Mehta T."/>
            <person name="Neiman D."/>
            <person name="Pearson M."/>
            <person name="Roberts A."/>
            <person name="Saif S."/>
            <person name="Shea T."/>
            <person name="Shenoy N."/>
            <person name="Sisk P."/>
            <person name="Stolte C."/>
            <person name="Sykes S."/>
            <person name="Walk T."/>
            <person name="White J."/>
            <person name="Yandava C."/>
            <person name="Haas B."/>
            <person name="Nusbaum C."/>
            <person name="Birren B."/>
        </authorList>
    </citation>
    <scope>NUCLEOTIDE SEQUENCE [LARGE SCALE GENOMIC DNA]</scope>
    <source>
        <strain evidence="9">ATCC 64411 / 73-15</strain>
    </source>
</reference>
<comment type="similarity">
    <text evidence="3">Belongs to the lyase 1 family. Argininosuccinate lyase subfamily.</text>
</comment>
<dbReference type="InterPro" id="IPR009049">
    <property type="entry name" value="Argininosuccinate_lyase"/>
</dbReference>
<dbReference type="Gene3D" id="1.10.275.10">
    <property type="entry name" value="Fumarase/aspartase (N-terminal domain)"/>
    <property type="match status" value="1"/>
</dbReference>
<gene>
    <name evidence="7" type="ORF">MAPG_05879</name>
</gene>
<dbReference type="InterPro" id="IPR000362">
    <property type="entry name" value="Fumarate_lyase_fam"/>
</dbReference>
<dbReference type="NCBIfam" id="TIGR00838">
    <property type="entry name" value="argH"/>
    <property type="match status" value="1"/>
</dbReference>
<reference evidence="7" key="3">
    <citation type="submission" date="2011-03" db="EMBL/GenBank/DDBJ databases">
        <title>Annotation of Magnaporthe poae ATCC 64411.</title>
        <authorList>
            <person name="Ma L.-J."/>
            <person name="Dead R."/>
            <person name="Young S.K."/>
            <person name="Zeng Q."/>
            <person name="Gargeya S."/>
            <person name="Fitzgerald M."/>
            <person name="Haas B."/>
            <person name="Abouelleil A."/>
            <person name="Alvarado L."/>
            <person name="Arachchi H.M."/>
            <person name="Berlin A."/>
            <person name="Brown A."/>
            <person name="Chapman S.B."/>
            <person name="Chen Z."/>
            <person name="Dunbar C."/>
            <person name="Freedman E."/>
            <person name="Gearin G."/>
            <person name="Gellesch M."/>
            <person name="Goldberg J."/>
            <person name="Griggs A."/>
            <person name="Gujja S."/>
            <person name="Heiman D."/>
            <person name="Howarth C."/>
            <person name="Larson L."/>
            <person name="Lui A."/>
            <person name="MacDonald P.J.P."/>
            <person name="Mehta T."/>
            <person name="Montmayeur A."/>
            <person name="Murphy C."/>
            <person name="Neiman D."/>
            <person name="Pearson M."/>
            <person name="Priest M."/>
            <person name="Roberts A."/>
            <person name="Saif S."/>
            <person name="Shea T."/>
            <person name="Shenoy N."/>
            <person name="Sisk P."/>
            <person name="Stolte C."/>
            <person name="Sykes S."/>
            <person name="Yandava C."/>
            <person name="Wortman J."/>
            <person name="Nusbaum C."/>
            <person name="Birren B."/>
        </authorList>
    </citation>
    <scope>NUCLEOTIDE SEQUENCE</scope>
    <source>
        <strain evidence="7">ATCC 64411</strain>
    </source>
</reference>
<dbReference type="InterPro" id="IPR022761">
    <property type="entry name" value="Fumarate_lyase_N"/>
</dbReference>
<dbReference type="PANTHER" id="PTHR43814:SF1">
    <property type="entry name" value="ARGININOSUCCINATE LYASE"/>
    <property type="match status" value="1"/>
</dbReference>
<evidence type="ECO:0000256" key="2">
    <source>
        <dbReference type="ARBA" id="ARBA00004941"/>
    </source>
</evidence>
<evidence type="ECO:0000313" key="7">
    <source>
        <dbReference type="EMBL" id="KLU86872.1"/>
    </source>
</evidence>
<dbReference type="eggNOG" id="KOG1316">
    <property type="taxonomic scope" value="Eukaryota"/>
</dbReference>
<evidence type="ECO:0000256" key="4">
    <source>
        <dbReference type="ARBA" id="ARBA00012338"/>
    </source>
</evidence>
<dbReference type="AlphaFoldDB" id="A0A0C4E0K1"/>
<dbReference type="FunFam" id="1.10.275.10:FF:000002">
    <property type="entry name" value="Argininosuccinate lyase"/>
    <property type="match status" value="1"/>
</dbReference>
<dbReference type="Gene3D" id="1.20.200.10">
    <property type="entry name" value="Fumarase/aspartase (Central domain)"/>
    <property type="match status" value="1"/>
</dbReference>
<accession>A0A0C4E0K1</accession>
<protein>
    <recommendedName>
        <fullName evidence="4">argininosuccinate lyase</fullName>
        <ecNumber evidence="4">4.3.2.1</ecNumber>
    </recommendedName>
    <alternativeName>
        <fullName evidence="5">Arginosuccinase</fullName>
    </alternativeName>
</protein>
<dbReference type="SUPFAM" id="SSF48557">
    <property type="entry name" value="L-aspartase-like"/>
    <property type="match status" value="1"/>
</dbReference>
<evidence type="ECO:0000313" key="8">
    <source>
        <dbReference type="EnsemblFungi" id="MAPG_05879T0"/>
    </source>
</evidence>
<dbReference type="GO" id="GO:0004056">
    <property type="term" value="F:argininosuccinate lyase activity"/>
    <property type="evidence" value="ECO:0007669"/>
    <property type="project" value="UniProtKB-EC"/>
</dbReference>
<reference evidence="8" key="5">
    <citation type="submission" date="2015-06" db="UniProtKB">
        <authorList>
            <consortium name="EnsemblFungi"/>
        </authorList>
    </citation>
    <scope>IDENTIFICATION</scope>
    <source>
        <strain evidence="8">ATCC 64411</strain>
    </source>
</reference>
<evidence type="ECO:0000259" key="6">
    <source>
        <dbReference type="Pfam" id="PF00206"/>
    </source>
</evidence>
<organism evidence="8 9">
    <name type="scientific">Magnaporthiopsis poae (strain ATCC 64411 / 73-15)</name>
    <name type="common">Kentucky bluegrass fungus</name>
    <name type="synonym">Magnaporthe poae</name>
    <dbReference type="NCBI Taxonomy" id="644358"/>
    <lineage>
        <taxon>Eukaryota</taxon>
        <taxon>Fungi</taxon>
        <taxon>Dikarya</taxon>
        <taxon>Ascomycota</taxon>
        <taxon>Pezizomycotina</taxon>
        <taxon>Sordariomycetes</taxon>
        <taxon>Sordariomycetidae</taxon>
        <taxon>Magnaporthales</taxon>
        <taxon>Magnaporthaceae</taxon>
        <taxon>Magnaporthiopsis</taxon>
    </lineage>
</organism>
<evidence type="ECO:0000256" key="5">
    <source>
        <dbReference type="ARBA" id="ARBA00032749"/>
    </source>
</evidence>
<dbReference type="FunFam" id="1.20.200.10:FF:000025">
    <property type="entry name" value="Argininosuccinate lyase chloroplastic"/>
    <property type="match status" value="1"/>
</dbReference>
<dbReference type="PRINTS" id="PR00149">
    <property type="entry name" value="FUMRATELYASE"/>
</dbReference>
<dbReference type="InterPro" id="IPR024083">
    <property type="entry name" value="Fumarase/histidase_N"/>
</dbReference>
<comment type="pathway">
    <text evidence="2">Amino-acid biosynthesis; L-arginine biosynthesis; L-arginine from L-ornithine and carbamoyl phosphate: step 3/3.</text>
</comment>
<keyword evidence="7" id="KW-0456">Lyase</keyword>